<evidence type="ECO:0000259" key="5">
    <source>
        <dbReference type="Pfam" id="PF03328"/>
    </source>
</evidence>
<keyword evidence="7" id="KW-1185">Reference proteome</keyword>
<dbReference type="PANTHER" id="PTHR32308:SF0">
    <property type="entry name" value="HPCH_HPAI ALDOLASE_CITRATE LYASE DOMAIN-CONTAINING PROTEIN"/>
    <property type="match status" value="1"/>
</dbReference>
<evidence type="ECO:0000256" key="3">
    <source>
        <dbReference type="ARBA" id="ARBA00022723"/>
    </source>
</evidence>
<dbReference type="Proteomes" id="UP001413721">
    <property type="component" value="Unassembled WGS sequence"/>
</dbReference>
<evidence type="ECO:0000256" key="1">
    <source>
        <dbReference type="ARBA" id="ARBA00001946"/>
    </source>
</evidence>
<comment type="caution">
    <text evidence="6">The sequence shown here is derived from an EMBL/GenBank/DDBJ whole genome shotgun (WGS) entry which is preliminary data.</text>
</comment>
<keyword evidence="6" id="KW-0456">Lyase</keyword>
<reference evidence="6 7" key="1">
    <citation type="submission" date="2024-03" db="EMBL/GenBank/DDBJ databases">
        <title>High-quality draft genome sequencing of Tistrella sp. BH-R2-4.</title>
        <authorList>
            <person name="Dong C."/>
        </authorList>
    </citation>
    <scope>NUCLEOTIDE SEQUENCE [LARGE SCALE GENOMIC DNA]</scope>
    <source>
        <strain evidence="6 7">BH-R2-4</strain>
    </source>
</reference>
<dbReference type="SUPFAM" id="SSF51621">
    <property type="entry name" value="Phosphoenolpyruvate/pyruvate domain"/>
    <property type="match status" value="1"/>
</dbReference>
<dbReference type="RefSeq" id="WP_345938184.1">
    <property type="nucleotide sequence ID" value="NZ_JBBKTW010000008.1"/>
</dbReference>
<evidence type="ECO:0000313" key="7">
    <source>
        <dbReference type="Proteomes" id="UP001413721"/>
    </source>
</evidence>
<dbReference type="InterPro" id="IPR015813">
    <property type="entry name" value="Pyrv/PenolPyrv_kinase-like_dom"/>
</dbReference>
<accession>A0ABU9YPK7</accession>
<gene>
    <name evidence="6" type="ORF">WG926_20720</name>
</gene>
<dbReference type="PIRSF" id="PIRSF015582">
    <property type="entry name" value="Cit_lyase_B"/>
    <property type="match status" value="1"/>
</dbReference>
<evidence type="ECO:0000256" key="2">
    <source>
        <dbReference type="ARBA" id="ARBA00005568"/>
    </source>
</evidence>
<protein>
    <submittedName>
        <fullName evidence="6">CoA ester lyase</fullName>
    </submittedName>
</protein>
<dbReference type="InterPro" id="IPR040442">
    <property type="entry name" value="Pyrv_kinase-like_dom_sf"/>
</dbReference>
<evidence type="ECO:0000256" key="4">
    <source>
        <dbReference type="ARBA" id="ARBA00022842"/>
    </source>
</evidence>
<evidence type="ECO:0000313" key="6">
    <source>
        <dbReference type="EMBL" id="MEN2990750.1"/>
    </source>
</evidence>
<proteinExistence type="inferred from homology"/>
<dbReference type="Gene3D" id="3.20.20.60">
    <property type="entry name" value="Phosphoenolpyruvate-binding domains"/>
    <property type="match status" value="1"/>
</dbReference>
<dbReference type="InterPro" id="IPR005000">
    <property type="entry name" value="Aldolase/citrate-lyase_domain"/>
</dbReference>
<dbReference type="PANTHER" id="PTHR32308">
    <property type="entry name" value="LYASE BETA SUBUNIT, PUTATIVE (AFU_ORTHOLOGUE AFUA_4G13030)-RELATED"/>
    <property type="match status" value="1"/>
</dbReference>
<keyword evidence="3" id="KW-0479">Metal-binding</keyword>
<comment type="similarity">
    <text evidence="2">Belongs to the HpcH/HpaI aldolase family.</text>
</comment>
<feature type="domain" description="HpcH/HpaI aldolase/citrate lyase" evidence="5">
    <location>
        <begin position="2"/>
        <end position="220"/>
    </location>
</feature>
<dbReference type="EMBL" id="JBBKTW010000008">
    <property type="protein sequence ID" value="MEN2990750.1"/>
    <property type="molecule type" value="Genomic_DNA"/>
</dbReference>
<sequence length="284" mass="29191">MRSWLFVPADRPSMIAKARRAGADAVIIDLEDSVAPEAKPVARDACRAALDMERDGVQLWVRINALASGLAEADIAAVMAGRPDGLVLPKALGGACVQQLATLTDAVGAACPPVLAIATETASALFGLGSYGGLGNTLAGLAWGAEDLSADLGSATSRDGDGRLTGPYALARNLMLAGAVAAGVQPVDTVWTDIRDLAGLEAECLAAQRDGFTGKMAIHPAQVPVINRCFTPSAEDIAMARRIVDAFRNAPGSGVVALDGRMVDVPHLKRSERILARAAAFGAG</sequence>
<keyword evidence="4" id="KW-0460">Magnesium</keyword>
<dbReference type="Pfam" id="PF03328">
    <property type="entry name" value="HpcH_HpaI"/>
    <property type="match status" value="1"/>
</dbReference>
<organism evidence="6 7">
    <name type="scientific">Tistrella arctica</name>
    <dbReference type="NCBI Taxonomy" id="3133430"/>
    <lineage>
        <taxon>Bacteria</taxon>
        <taxon>Pseudomonadati</taxon>
        <taxon>Pseudomonadota</taxon>
        <taxon>Alphaproteobacteria</taxon>
        <taxon>Geminicoccales</taxon>
        <taxon>Geminicoccaceae</taxon>
        <taxon>Tistrella</taxon>
    </lineage>
</organism>
<dbReference type="GO" id="GO:0016829">
    <property type="term" value="F:lyase activity"/>
    <property type="evidence" value="ECO:0007669"/>
    <property type="project" value="UniProtKB-KW"/>
</dbReference>
<dbReference type="InterPro" id="IPR011206">
    <property type="entry name" value="Citrate_lyase_beta/mcl1/mcl2"/>
</dbReference>
<name>A0ABU9YPK7_9PROT</name>
<comment type="cofactor">
    <cofactor evidence="1">
        <name>Mg(2+)</name>
        <dbReference type="ChEBI" id="CHEBI:18420"/>
    </cofactor>
</comment>